<evidence type="ECO:0000313" key="3">
    <source>
        <dbReference type="Proteomes" id="UP000800981"/>
    </source>
</evidence>
<keyword evidence="1" id="KW-0472">Membrane</keyword>
<dbReference type="RefSeq" id="WP_166284845.1">
    <property type="nucleotide sequence ID" value="NZ_JAANNP010000157.1"/>
</dbReference>
<evidence type="ECO:0000256" key="1">
    <source>
        <dbReference type="SAM" id="Phobius"/>
    </source>
</evidence>
<name>A0ABX0H2Y2_9ACTN</name>
<protein>
    <submittedName>
        <fullName evidence="2">DUF4231 domain-containing protein</fullName>
    </submittedName>
</protein>
<feature type="transmembrane region" description="Helical" evidence="1">
    <location>
        <begin position="33"/>
        <end position="54"/>
    </location>
</feature>
<dbReference type="Proteomes" id="UP000800981">
    <property type="component" value="Unassembled WGS sequence"/>
</dbReference>
<keyword evidence="3" id="KW-1185">Reference proteome</keyword>
<comment type="caution">
    <text evidence="2">The sequence shown here is derived from an EMBL/GenBank/DDBJ whole genome shotgun (WGS) entry which is preliminary data.</text>
</comment>
<organism evidence="2 3">
    <name type="scientific">Motilibacter deserti</name>
    <dbReference type="NCBI Taxonomy" id="2714956"/>
    <lineage>
        <taxon>Bacteria</taxon>
        <taxon>Bacillati</taxon>
        <taxon>Actinomycetota</taxon>
        <taxon>Actinomycetes</taxon>
        <taxon>Motilibacterales</taxon>
        <taxon>Motilibacteraceae</taxon>
        <taxon>Motilibacter</taxon>
    </lineage>
</organism>
<feature type="non-terminal residue" evidence="2">
    <location>
        <position position="223"/>
    </location>
</feature>
<keyword evidence="1" id="KW-0812">Transmembrane</keyword>
<gene>
    <name evidence="2" type="ORF">G9H71_21700</name>
</gene>
<reference evidence="2 3" key="1">
    <citation type="submission" date="2020-03" db="EMBL/GenBank/DDBJ databases">
        <title>Two novel Motilibacter sp.</title>
        <authorList>
            <person name="Liu S."/>
        </authorList>
    </citation>
    <scope>NUCLEOTIDE SEQUENCE [LARGE SCALE GENOMIC DNA]</scope>
    <source>
        <strain evidence="2 3">E257</strain>
    </source>
</reference>
<dbReference type="EMBL" id="JAANNP010000157">
    <property type="protein sequence ID" value="NHC16404.1"/>
    <property type="molecule type" value="Genomic_DNA"/>
</dbReference>
<proteinExistence type="predicted"/>
<feature type="transmembrane region" description="Helical" evidence="1">
    <location>
        <begin position="189"/>
        <end position="208"/>
    </location>
</feature>
<dbReference type="InterPro" id="IPR025325">
    <property type="entry name" value="DUF4231"/>
</dbReference>
<feature type="transmembrane region" description="Helical" evidence="1">
    <location>
        <begin position="60"/>
        <end position="78"/>
    </location>
</feature>
<keyword evidence="1" id="KW-1133">Transmembrane helix</keyword>
<sequence>MPVDVALGHVVEQQAVWSVAASRAKSSIFRWRTTALVLGMVGAASGALAAQTFSAGSAPARTAAVVGAVCLALVPVVLQQRAGLAATTAWIRKRSVSEELKSQMFLYLTRTEPYDGPDASERLADEAQRVIGDAAELQGATAGITTSARPPAVTDIESYDRLRVVQQIEEYYRPRAAELQRKLRLAQTAVYGFALLGAALAAAAAAVAEDIQRPVAVWVPVAT</sequence>
<accession>A0ABX0H2Y2</accession>
<evidence type="ECO:0000313" key="2">
    <source>
        <dbReference type="EMBL" id="NHC16404.1"/>
    </source>
</evidence>
<dbReference type="Pfam" id="PF14015">
    <property type="entry name" value="DUF4231"/>
    <property type="match status" value="1"/>
</dbReference>